<evidence type="ECO:0000313" key="9">
    <source>
        <dbReference type="EMBL" id="NYE83658.1"/>
    </source>
</evidence>
<comment type="similarity">
    <text evidence="7">Belongs to the binding-protein-dependent transport system permease family.</text>
</comment>
<evidence type="ECO:0000256" key="1">
    <source>
        <dbReference type="ARBA" id="ARBA00004651"/>
    </source>
</evidence>
<dbReference type="InterPro" id="IPR000515">
    <property type="entry name" value="MetI-like"/>
</dbReference>
<dbReference type="Proteomes" id="UP000542125">
    <property type="component" value="Unassembled WGS sequence"/>
</dbReference>
<evidence type="ECO:0000256" key="7">
    <source>
        <dbReference type="RuleBase" id="RU363032"/>
    </source>
</evidence>
<evidence type="ECO:0000256" key="6">
    <source>
        <dbReference type="ARBA" id="ARBA00023136"/>
    </source>
</evidence>
<accession>A0A7Y9IVD9</accession>
<name>A0A7Y9IVD9_9BURK</name>
<dbReference type="PANTHER" id="PTHR30151:SF38">
    <property type="entry name" value="ALIPHATIC SULFONATES TRANSPORT PERMEASE PROTEIN SSUC-RELATED"/>
    <property type="match status" value="1"/>
</dbReference>
<feature type="domain" description="ABC transmembrane type-1" evidence="8">
    <location>
        <begin position="66"/>
        <end position="253"/>
    </location>
</feature>
<proteinExistence type="inferred from homology"/>
<keyword evidence="3" id="KW-1003">Cell membrane</keyword>
<evidence type="ECO:0000256" key="4">
    <source>
        <dbReference type="ARBA" id="ARBA00022692"/>
    </source>
</evidence>
<dbReference type="EMBL" id="JACBYR010000001">
    <property type="protein sequence ID" value="NYE83658.1"/>
    <property type="molecule type" value="Genomic_DNA"/>
</dbReference>
<keyword evidence="6 7" id="KW-0472">Membrane</keyword>
<dbReference type="GO" id="GO:0055085">
    <property type="term" value="P:transmembrane transport"/>
    <property type="evidence" value="ECO:0007669"/>
    <property type="project" value="InterPro"/>
</dbReference>
<dbReference type="AlphaFoldDB" id="A0A7Y9IVD9"/>
<sequence>MSAPPMARPTRWTDRARGAVIPLGLLAAWVAAGETGLGNPQIFLPVSTIAAAAAESVADGGVTSAVFATIVRALTGFVLGAGLGLLIGVPLGLSARARGLVSPSLNAARQVALFAWIPLLSAWLGTGETMKIALIALGAFFPMLLNAEAGCRQVPQPYREVGRLAELGRLARIRWIILPAAAPVIVSGLEMAFATAWLGTIGAEYLIGTGYVNGAGDGLGVFLAASREYGRMDLVITGIVALAVTGFALDRVIVFISRSLSSWQTS</sequence>
<feature type="transmembrane region" description="Helical" evidence="7">
    <location>
        <begin position="73"/>
        <end position="95"/>
    </location>
</feature>
<evidence type="ECO:0000256" key="5">
    <source>
        <dbReference type="ARBA" id="ARBA00022989"/>
    </source>
</evidence>
<feature type="transmembrane region" description="Helical" evidence="7">
    <location>
        <begin position="205"/>
        <end position="225"/>
    </location>
</feature>
<comment type="caution">
    <text evidence="9">The sequence shown here is derived from an EMBL/GenBank/DDBJ whole genome shotgun (WGS) entry which is preliminary data.</text>
</comment>
<dbReference type="GO" id="GO:0005886">
    <property type="term" value="C:plasma membrane"/>
    <property type="evidence" value="ECO:0007669"/>
    <property type="project" value="UniProtKB-SubCell"/>
</dbReference>
<organism evidence="9 10">
    <name type="scientific">Pigmentiphaga litoralis</name>
    <dbReference type="NCBI Taxonomy" id="516702"/>
    <lineage>
        <taxon>Bacteria</taxon>
        <taxon>Pseudomonadati</taxon>
        <taxon>Pseudomonadota</taxon>
        <taxon>Betaproteobacteria</taxon>
        <taxon>Burkholderiales</taxon>
        <taxon>Alcaligenaceae</taxon>
        <taxon>Pigmentiphaga</taxon>
    </lineage>
</organism>
<keyword evidence="4 7" id="KW-0812">Transmembrane</keyword>
<feature type="transmembrane region" description="Helical" evidence="7">
    <location>
        <begin position="132"/>
        <end position="154"/>
    </location>
</feature>
<comment type="subcellular location">
    <subcellularLocation>
        <location evidence="1 7">Cell membrane</location>
        <topology evidence="1 7">Multi-pass membrane protein</topology>
    </subcellularLocation>
</comment>
<gene>
    <name evidence="9" type="ORF">FHW18_002929</name>
</gene>
<evidence type="ECO:0000256" key="2">
    <source>
        <dbReference type="ARBA" id="ARBA00022448"/>
    </source>
</evidence>
<evidence type="ECO:0000313" key="10">
    <source>
        <dbReference type="Proteomes" id="UP000542125"/>
    </source>
</evidence>
<dbReference type="SUPFAM" id="SSF161098">
    <property type="entry name" value="MetI-like"/>
    <property type="match status" value="1"/>
</dbReference>
<dbReference type="PANTHER" id="PTHR30151">
    <property type="entry name" value="ALKANE SULFONATE ABC TRANSPORTER-RELATED, MEMBRANE SUBUNIT"/>
    <property type="match status" value="1"/>
</dbReference>
<reference evidence="9 10" key="1">
    <citation type="submission" date="2020-07" db="EMBL/GenBank/DDBJ databases">
        <title>Genomic Encyclopedia of Type Strains, Phase IV (KMG-V): Genome sequencing to study the core and pangenomes of soil and plant-associated prokaryotes.</title>
        <authorList>
            <person name="Whitman W."/>
        </authorList>
    </citation>
    <scope>NUCLEOTIDE SEQUENCE [LARGE SCALE GENOMIC DNA]</scope>
    <source>
        <strain evidence="9 10">SAS40</strain>
    </source>
</reference>
<keyword evidence="5 7" id="KW-1133">Transmembrane helix</keyword>
<feature type="transmembrane region" description="Helical" evidence="7">
    <location>
        <begin position="234"/>
        <end position="256"/>
    </location>
</feature>
<dbReference type="Gene3D" id="1.10.3720.10">
    <property type="entry name" value="MetI-like"/>
    <property type="match status" value="1"/>
</dbReference>
<dbReference type="InterPro" id="IPR035906">
    <property type="entry name" value="MetI-like_sf"/>
</dbReference>
<dbReference type="CDD" id="cd06261">
    <property type="entry name" value="TM_PBP2"/>
    <property type="match status" value="1"/>
</dbReference>
<keyword evidence="10" id="KW-1185">Reference proteome</keyword>
<protein>
    <submittedName>
        <fullName evidence="9">Sulfonate transport system permease protein</fullName>
    </submittedName>
</protein>
<keyword evidence="2 7" id="KW-0813">Transport</keyword>
<dbReference type="RefSeq" id="WP_179587440.1">
    <property type="nucleotide sequence ID" value="NZ_JACBYR010000001.1"/>
</dbReference>
<dbReference type="PROSITE" id="PS50928">
    <property type="entry name" value="ABC_TM1"/>
    <property type="match status" value="1"/>
</dbReference>
<evidence type="ECO:0000259" key="8">
    <source>
        <dbReference type="PROSITE" id="PS50928"/>
    </source>
</evidence>
<evidence type="ECO:0000256" key="3">
    <source>
        <dbReference type="ARBA" id="ARBA00022475"/>
    </source>
</evidence>
<dbReference type="Pfam" id="PF00528">
    <property type="entry name" value="BPD_transp_1"/>
    <property type="match status" value="1"/>
</dbReference>
<feature type="transmembrane region" description="Helical" evidence="7">
    <location>
        <begin position="175"/>
        <end position="199"/>
    </location>
</feature>
<feature type="transmembrane region" description="Helical" evidence="7">
    <location>
        <begin position="107"/>
        <end position="126"/>
    </location>
</feature>